<evidence type="ECO:0000313" key="1">
    <source>
        <dbReference type="EMBL" id="KAJ3492585.1"/>
    </source>
</evidence>
<organism evidence="1 2">
    <name type="scientific">Lecanicillium saksenae</name>
    <dbReference type="NCBI Taxonomy" id="468837"/>
    <lineage>
        <taxon>Eukaryota</taxon>
        <taxon>Fungi</taxon>
        <taxon>Dikarya</taxon>
        <taxon>Ascomycota</taxon>
        <taxon>Pezizomycotina</taxon>
        <taxon>Sordariomycetes</taxon>
        <taxon>Hypocreomycetidae</taxon>
        <taxon>Hypocreales</taxon>
        <taxon>Cordycipitaceae</taxon>
        <taxon>Lecanicillium</taxon>
    </lineage>
</organism>
<accession>A0ACC1QT26</accession>
<protein>
    <submittedName>
        <fullName evidence="1">Uncharacterized protein</fullName>
    </submittedName>
</protein>
<comment type="caution">
    <text evidence="1">The sequence shown here is derived from an EMBL/GenBank/DDBJ whole genome shotgun (WGS) entry which is preliminary data.</text>
</comment>
<proteinExistence type="predicted"/>
<dbReference type="Proteomes" id="UP001148737">
    <property type="component" value="Unassembled WGS sequence"/>
</dbReference>
<sequence length="337" mass="38064">MSINNLPPEVLAQITGWLGHRFFRKDVARLTVSKKWYALARPVLFQTLDLGAFSLHRLAQKIGKRAIDTVFSHVIEINLHLQGCDDWIPLAEGDGSFDQVQRIADNWTYRLSGDLYILGKTMQRFTKLRRISFTAWQEDSHGRFGVPQRPYLGEMAILGVVCAKNITSLDVDIGGTPFIREPWASNPHLCKRIRETLQGLRRLRIRSVFICPAILVAPTSTEERHSLENVIVNLSLSNMAASDTSYRYSSCCEQSSNDVLNLAESMELQAKELAAALAHPKIIRVISHTFPGLQTRAFDAITGRRYKLEDLKHWEADGEVIEESDTDSESEISDVDI</sequence>
<keyword evidence="2" id="KW-1185">Reference proteome</keyword>
<name>A0ACC1QT26_9HYPO</name>
<evidence type="ECO:0000313" key="2">
    <source>
        <dbReference type="Proteomes" id="UP001148737"/>
    </source>
</evidence>
<reference evidence="1" key="1">
    <citation type="submission" date="2022-07" db="EMBL/GenBank/DDBJ databases">
        <title>Genome Sequence of Lecanicillium saksenae.</title>
        <authorList>
            <person name="Buettner E."/>
        </authorList>
    </citation>
    <scope>NUCLEOTIDE SEQUENCE</scope>
    <source>
        <strain evidence="1">VT-O1</strain>
    </source>
</reference>
<dbReference type="EMBL" id="JANAKD010000583">
    <property type="protein sequence ID" value="KAJ3492585.1"/>
    <property type="molecule type" value="Genomic_DNA"/>
</dbReference>
<gene>
    <name evidence="1" type="ORF">NLG97_g5292</name>
</gene>